<name>A0A914W9G6_9BILA</name>
<feature type="active site" evidence="10">
    <location>
        <position position="23"/>
    </location>
</feature>
<dbReference type="InterPro" id="IPR006026">
    <property type="entry name" value="Peptidase_Metallo"/>
</dbReference>
<dbReference type="PANTHER" id="PTHR10127:SF780">
    <property type="entry name" value="METALLOENDOPEPTIDASE"/>
    <property type="match status" value="1"/>
</dbReference>
<dbReference type="SUPFAM" id="SSF55486">
    <property type="entry name" value="Metalloproteases ('zincins'), catalytic domain"/>
    <property type="match status" value="1"/>
</dbReference>
<keyword evidence="5 10" id="KW-0862">Zinc</keyword>
<feature type="compositionally biased region" description="Low complexity" evidence="12">
    <location>
        <begin position="246"/>
        <end position="284"/>
    </location>
</feature>
<organism evidence="16 17">
    <name type="scientific">Plectus sambesii</name>
    <dbReference type="NCBI Taxonomy" id="2011161"/>
    <lineage>
        <taxon>Eukaryota</taxon>
        <taxon>Metazoa</taxon>
        <taxon>Ecdysozoa</taxon>
        <taxon>Nematoda</taxon>
        <taxon>Chromadorea</taxon>
        <taxon>Plectida</taxon>
        <taxon>Plectina</taxon>
        <taxon>Plectoidea</taxon>
        <taxon>Plectidae</taxon>
        <taxon>Plectus</taxon>
    </lineage>
</organism>
<dbReference type="InterPro" id="IPR001506">
    <property type="entry name" value="Peptidase_M12A"/>
</dbReference>
<dbReference type="Pfam" id="PF00431">
    <property type="entry name" value="CUB"/>
    <property type="match status" value="1"/>
</dbReference>
<dbReference type="InterPro" id="IPR000859">
    <property type="entry name" value="CUB_dom"/>
</dbReference>
<dbReference type="AlphaFoldDB" id="A0A914W9G6"/>
<dbReference type="Gene3D" id="2.60.120.290">
    <property type="entry name" value="Spermadhesin, CUB domain"/>
    <property type="match status" value="1"/>
</dbReference>
<dbReference type="PROSITE" id="PS01186">
    <property type="entry name" value="EGF_2"/>
    <property type="match status" value="1"/>
</dbReference>
<keyword evidence="8" id="KW-0325">Glycoprotein</keyword>
<dbReference type="InterPro" id="IPR024079">
    <property type="entry name" value="MetalloPept_cat_dom_sf"/>
</dbReference>
<dbReference type="PROSITE" id="PS01180">
    <property type="entry name" value="CUB"/>
    <property type="match status" value="1"/>
</dbReference>
<dbReference type="CDD" id="cd04280">
    <property type="entry name" value="ZnMc_astacin_like"/>
    <property type="match status" value="1"/>
</dbReference>
<dbReference type="InterPro" id="IPR034035">
    <property type="entry name" value="Astacin-like_dom"/>
</dbReference>
<dbReference type="PROSITE" id="PS51864">
    <property type="entry name" value="ASTACIN"/>
    <property type="match status" value="1"/>
</dbReference>
<feature type="domain" description="CUB" evidence="13">
    <location>
        <begin position="159"/>
        <end position="236"/>
    </location>
</feature>
<accession>A0A914W9G6</accession>
<dbReference type="EC" id="3.4.24.-" evidence="11"/>
<dbReference type="Pfam" id="PF01400">
    <property type="entry name" value="Astacin"/>
    <property type="match status" value="1"/>
</dbReference>
<keyword evidence="2 10" id="KW-0645">Protease</keyword>
<dbReference type="InterPro" id="IPR036383">
    <property type="entry name" value="TSP1_rpt_sf"/>
</dbReference>
<dbReference type="PROSITE" id="PS50026">
    <property type="entry name" value="EGF_3"/>
    <property type="match status" value="1"/>
</dbReference>
<feature type="binding site" evidence="10">
    <location>
        <position position="22"/>
    </location>
    <ligand>
        <name>Zn(2+)</name>
        <dbReference type="ChEBI" id="CHEBI:29105"/>
        <note>catalytic</note>
    </ligand>
</feature>
<evidence type="ECO:0000313" key="16">
    <source>
        <dbReference type="Proteomes" id="UP000887566"/>
    </source>
</evidence>
<protein>
    <recommendedName>
        <fullName evidence="11">Metalloendopeptidase</fullName>
        <ecNumber evidence="11">3.4.24.-</ecNumber>
    </recommendedName>
</protein>
<evidence type="ECO:0000313" key="17">
    <source>
        <dbReference type="WBParaSite" id="PSAMB.scaffold3393size18464.g21347.t1"/>
    </source>
</evidence>
<evidence type="ECO:0000256" key="4">
    <source>
        <dbReference type="ARBA" id="ARBA00022801"/>
    </source>
</evidence>
<dbReference type="InterPro" id="IPR000884">
    <property type="entry name" value="TSP1_rpt"/>
</dbReference>
<keyword evidence="3 10" id="KW-0479">Metal-binding</keyword>
<dbReference type="PRINTS" id="PR00480">
    <property type="entry name" value="ASTACIN"/>
</dbReference>
<evidence type="ECO:0000259" key="14">
    <source>
        <dbReference type="PROSITE" id="PS50026"/>
    </source>
</evidence>
<keyword evidence="7 9" id="KW-1015">Disulfide bond</keyword>
<evidence type="ECO:0000256" key="8">
    <source>
        <dbReference type="ARBA" id="ARBA00023180"/>
    </source>
</evidence>
<dbReference type="GO" id="GO:0004222">
    <property type="term" value="F:metalloendopeptidase activity"/>
    <property type="evidence" value="ECO:0007669"/>
    <property type="project" value="UniProtKB-UniRule"/>
</dbReference>
<feature type="region of interest" description="Disordered" evidence="12">
    <location>
        <begin position="229"/>
        <end position="284"/>
    </location>
</feature>
<dbReference type="Proteomes" id="UP000887566">
    <property type="component" value="Unplaced"/>
</dbReference>
<feature type="binding site" evidence="10">
    <location>
        <position position="32"/>
    </location>
    <ligand>
        <name>Zn(2+)</name>
        <dbReference type="ChEBI" id="CHEBI:29105"/>
        <note>catalytic</note>
    </ligand>
</feature>
<dbReference type="InterPro" id="IPR000742">
    <property type="entry name" value="EGF"/>
</dbReference>
<dbReference type="PROSITE" id="PS50092">
    <property type="entry name" value="TSP1"/>
    <property type="match status" value="2"/>
</dbReference>
<dbReference type="InterPro" id="IPR035914">
    <property type="entry name" value="Sperma_CUB_dom_sf"/>
</dbReference>
<keyword evidence="16" id="KW-1185">Reference proteome</keyword>
<dbReference type="SUPFAM" id="SSF82895">
    <property type="entry name" value="TSP-1 type 1 repeat"/>
    <property type="match status" value="2"/>
</dbReference>
<reference evidence="17" key="1">
    <citation type="submission" date="2022-11" db="UniProtKB">
        <authorList>
            <consortium name="WormBaseParasite"/>
        </authorList>
    </citation>
    <scope>IDENTIFICATION</scope>
</reference>
<dbReference type="SMART" id="SM00209">
    <property type="entry name" value="TSP1"/>
    <property type="match status" value="2"/>
</dbReference>
<evidence type="ECO:0000256" key="1">
    <source>
        <dbReference type="ARBA" id="ARBA00022536"/>
    </source>
</evidence>
<evidence type="ECO:0000256" key="3">
    <source>
        <dbReference type="ARBA" id="ARBA00022723"/>
    </source>
</evidence>
<comment type="caution">
    <text evidence="9">Lacks conserved residue(s) required for the propagation of feature annotation.</text>
</comment>
<evidence type="ECO:0000256" key="7">
    <source>
        <dbReference type="ARBA" id="ARBA00023157"/>
    </source>
</evidence>
<feature type="domain" description="Peptidase M12A" evidence="15">
    <location>
        <begin position="1"/>
        <end position="125"/>
    </location>
</feature>
<dbReference type="GO" id="GO:0006508">
    <property type="term" value="P:proteolysis"/>
    <property type="evidence" value="ECO:0007669"/>
    <property type="project" value="UniProtKB-KW"/>
</dbReference>
<evidence type="ECO:0000259" key="15">
    <source>
        <dbReference type="PROSITE" id="PS51864"/>
    </source>
</evidence>
<keyword evidence="1 9" id="KW-0245">EGF-like domain</keyword>
<keyword evidence="4 10" id="KW-0378">Hydrolase</keyword>
<comment type="cofactor">
    <cofactor evidence="10 11">
        <name>Zn(2+)</name>
        <dbReference type="ChEBI" id="CHEBI:29105"/>
    </cofactor>
    <text evidence="10 11">Binds 1 zinc ion per subunit.</text>
</comment>
<evidence type="ECO:0000256" key="5">
    <source>
        <dbReference type="ARBA" id="ARBA00022833"/>
    </source>
</evidence>
<evidence type="ECO:0000256" key="12">
    <source>
        <dbReference type="SAM" id="MobiDB-lite"/>
    </source>
</evidence>
<sequence>MVGGRQAVSIGYGCESVGIAAHEIGHALGFWHEQTRYDRDSYVQIIAGSITSGASGNFEKRSRNEMVTYGIPYDFGSVMHYGSTAFGINNALTIRSIDPNYQYTMGQRLGLSFYDIKFINIAYCNSVCSNPLPCQNNGYTDPKNCNQCRCPDGFGGQYCNRAATGSSGCDPGDLTATTSWQTISQSGRGTCYWLITAPPGQQVILDVTAFSFRSATTCINEYLEIKFDTDLGNTDGPPVTVPPTTRPTTTRPTTTTPRPTTTSTTQTTTQSTSTGTTTQPSATGWASWGPWSSCSASCGGCGVRARRRDCYGLPCPGSIDSVELCNFNLCPGPELQSNGECSKEQQIPCESNTQNLCTKRIPVSCKDSQLDAKAAECCWPLSSDGTQCILGVAPATTTTTTTTTTTQDPLVSGTWGPWSEWTPCVGATCGGCGRRYRQRECLKDPCSGQSTMSEACNFNACICNQSVCANPCCAPYVFIPPDRCGQMANAVTGPPTDEHSSKV</sequence>
<dbReference type="PROSITE" id="PS00022">
    <property type="entry name" value="EGF_1"/>
    <property type="match status" value="1"/>
</dbReference>
<evidence type="ECO:0000256" key="10">
    <source>
        <dbReference type="PROSITE-ProRule" id="PRU01211"/>
    </source>
</evidence>
<dbReference type="PANTHER" id="PTHR10127">
    <property type="entry name" value="DISCOIDIN, CUB, EGF, LAMININ , AND ZINC METALLOPROTEASE DOMAIN CONTAINING"/>
    <property type="match status" value="1"/>
</dbReference>
<dbReference type="SMART" id="SM00042">
    <property type="entry name" value="CUB"/>
    <property type="match status" value="1"/>
</dbReference>
<dbReference type="Gene3D" id="3.40.390.10">
    <property type="entry name" value="Collagenase (Catalytic Domain)"/>
    <property type="match status" value="1"/>
</dbReference>
<evidence type="ECO:0000256" key="9">
    <source>
        <dbReference type="PROSITE-ProRule" id="PRU00076"/>
    </source>
</evidence>
<keyword evidence="6 10" id="KW-0482">Metalloprotease</keyword>
<dbReference type="WBParaSite" id="PSAMB.scaffold3393size18464.g21347.t1">
    <property type="protein sequence ID" value="PSAMB.scaffold3393size18464.g21347.t1"/>
    <property type="gene ID" value="PSAMB.scaffold3393size18464.g21347"/>
</dbReference>
<dbReference type="SUPFAM" id="SSF49854">
    <property type="entry name" value="Spermadhesin, CUB domain"/>
    <property type="match status" value="1"/>
</dbReference>
<dbReference type="GO" id="GO:0008270">
    <property type="term" value="F:zinc ion binding"/>
    <property type="evidence" value="ECO:0007669"/>
    <property type="project" value="UniProtKB-UniRule"/>
</dbReference>
<dbReference type="SMART" id="SM00235">
    <property type="entry name" value="ZnMc"/>
    <property type="match status" value="1"/>
</dbReference>
<proteinExistence type="predicted"/>
<evidence type="ECO:0000256" key="11">
    <source>
        <dbReference type="RuleBase" id="RU361183"/>
    </source>
</evidence>
<feature type="domain" description="EGF-like" evidence="14">
    <location>
        <begin position="120"/>
        <end position="160"/>
    </location>
</feature>
<evidence type="ECO:0000259" key="13">
    <source>
        <dbReference type="PROSITE" id="PS01180"/>
    </source>
</evidence>
<dbReference type="Pfam" id="PF00090">
    <property type="entry name" value="TSP_1"/>
    <property type="match status" value="2"/>
</dbReference>
<dbReference type="Gene3D" id="2.20.100.10">
    <property type="entry name" value="Thrombospondin type-1 (TSP1) repeat"/>
    <property type="match status" value="2"/>
</dbReference>
<evidence type="ECO:0000256" key="6">
    <source>
        <dbReference type="ARBA" id="ARBA00023049"/>
    </source>
</evidence>
<feature type="disulfide bond" evidence="9">
    <location>
        <begin position="150"/>
        <end position="159"/>
    </location>
</feature>
<evidence type="ECO:0000256" key="2">
    <source>
        <dbReference type="ARBA" id="ARBA00022670"/>
    </source>
</evidence>
<feature type="disulfide bond" evidence="9">
    <location>
        <begin position="124"/>
        <end position="134"/>
    </location>
</feature>
<feature type="binding site" evidence="10">
    <location>
        <position position="26"/>
    </location>
    <ligand>
        <name>Zn(2+)</name>
        <dbReference type="ChEBI" id="CHEBI:29105"/>
        <note>catalytic</note>
    </ligand>
</feature>